<sequence>MVASIHNRFNWPTDQDEQIRDIYLNETSFWKNIPEAVWETHIGGYQVIKKWLSYREETIINRALKPEEIRHVMETARRLAAILLLGPDLDASFRACAEAHAVKQR</sequence>
<organism evidence="2">
    <name type="scientific">Acidicaldus sp</name>
    <dbReference type="NCBI Taxonomy" id="1872105"/>
    <lineage>
        <taxon>Bacteria</taxon>
        <taxon>Pseudomonadati</taxon>
        <taxon>Pseudomonadota</taxon>
        <taxon>Alphaproteobacteria</taxon>
        <taxon>Acetobacterales</taxon>
        <taxon>Acetobacteraceae</taxon>
        <taxon>Acidicaldus</taxon>
    </lineage>
</organism>
<comment type="caution">
    <text evidence="2">The sequence shown here is derived from an EMBL/GenBank/DDBJ whole genome shotgun (WGS) entry which is preliminary data.</text>
</comment>
<evidence type="ECO:0000313" key="2">
    <source>
        <dbReference type="EMBL" id="HGC42861.1"/>
    </source>
</evidence>
<dbReference type="InterPro" id="IPR041635">
    <property type="entry name" value="Type_ISP_LLaBIII_C"/>
</dbReference>
<protein>
    <recommendedName>
        <fullName evidence="1">Type ISP restriction-modification enzyme LLaBIII C-terminal specificity domain-containing protein</fullName>
    </recommendedName>
</protein>
<feature type="domain" description="Type ISP restriction-modification enzyme LLaBIII C-terminal specificity" evidence="1">
    <location>
        <begin position="16"/>
        <end position="61"/>
    </location>
</feature>
<evidence type="ECO:0000259" key="1">
    <source>
        <dbReference type="Pfam" id="PF18135"/>
    </source>
</evidence>
<accession>A0A8J4H9T5</accession>
<reference evidence="2" key="1">
    <citation type="journal article" date="2020" name="mSystems">
        <title>Genome- and Community-Level Interaction Insights into Carbon Utilization and Element Cycling Functions of Hydrothermarchaeota in Hydrothermal Sediment.</title>
        <authorList>
            <person name="Zhou Z."/>
            <person name="Liu Y."/>
            <person name="Xu W."/>
            <person name="Pan J."/>
            <person name="Luo Z.H."/>
            <person name="Li M."/>
        </authorList>
    </citation>
    <scope>NUCLEOTIDE SEQUENCE</scope>
    <source>
        <strain evidence="2">SpSt-997</strain>
    </source>
</reference>
<gene>
    <name evidence="2" type="ORF">ENY07_06540</name>
</gene>
<name>A0A8J4H9T5_9PROT</name>
<dbReference type="Pfam" id="PF18135">
    <property type="entry name" value="Type_ISP_C"/>
    <property type="match status" value="1"/>
</dbReference>
<proteinExistence type="predicted"/>
<dbReference type="EMBL" id="DTQM01000121">
    <property type="protein sequence ID" value="HGC42861.1"/>
    <property type="molecule type" value="Genomic_DNA"/>
</dbReference>
<dbReference type="AlphaFoldDB" id="A0A8J4H9T5"/>